<dbReference type="eggNOG" id="COG2963">
    <property type="taxonomic scope" value="Bacteria"/>
</dbReference>
<dbReference type="GO" id="GO:0004803">
    <property type="term" value="F:transposase activity"/>
    <property type="evidence" value="ECO:0007669"/>
    <property type="project" value="InterPro"/>
</dbReference>
<reference evidence="2 3" key="1">
    <citation type="journal article" date="2011" name="J. Bacteriol.">
        <title>Genome sequence of Haloplasma contractile, an unusual contractile bacterium from a deep-sea anoxic brine lake.</title>
        <authorList>
            <person name="Antunes A."/>
            <person name="Alam I."/>
            <person name="El Dorry H."/>
            <person name="Siam R."/>
            <person name="Robertson A."/>
            <person name="Bajic V.B."/>
            <person name="Stingl U."/>
        </authorList>
    </citation>
    <scope>NUCLEOTIDE SEQUENCE [LARGE SCALE GENOMIC DNA]</scope>
    <source>
        <strain evidence="2 3">SSD-17B</strain>
    </source>
</reference>
<dbReference type="InterPro" id="IPR002514">
    <property type="entry name" value="Transposase_8"/>
</dbReference>
<feature type="coiled-coil region" evidence="1">
    <location>
        <begin position="111"/>
        <end position="148"/>
    </location>
</feature>
<keyword evidence="1" id="KW-0175">Coiled coil</keyword>
<evidence type="ECO:0000313" key="3">
    <source>
        <dbReference type="Proteomes" id="UP000005707"/>
    </source>
</evidence>
<dbReference type="EMBL" id="AFNU02000022">
    <property type="protein sequence ID" value="ERJ10931.1"/>
    <property type="molecule type" value="Genomic_DNA"/>
</dbReference>
<dbReference type="AlphaFoldDB" id="U2E7Q8"/>
<dbReference type="STRING" id="1033810.HLPCO_003054"/>
<dbReference type="SUPFAM" id="SSF46689">
    <property type="entry name" value="Homeodomain-like"/>
    <property type="match status" value="1"/>
</dbReference>
<dbReference type="Proteomes" id="UP000005707">
    <property type="component" value="Unassembled WGS sequence"/>
</dbReference>
<proteinExistence type="predicted"/>
<comment type="caution">
    <text evidence="2">The sequence shown here is derived from an EMBL/GenBank/DDBJ whole genome shotgun (WGS) entry which is preliminary data.</text>
</comment>
<sequence length="165" mass="18789">MATYDKELKNSILQRMMPPKSESVALISRESGIPEQTLYKWKRKAKENGMPVTKGNSNSEKWSTQDKFSIVLETATLSEVELSEYCRNRGLYVEQIKAWKDACLQANGGVAKQATNLQKDLRNKEKEIKQLNKELQRKESALAETAALLVLRKKANAIWGENEED</sequence>
<dbReference type="InterPro" id="IPR009057">
    <property type="entry name" value="Homeodomain-like_sf"/>
</dbReference>
<reference evidence="2 3" key="2">
    <citation type="journal article" date="2013" name="PLoS ONE">
        <title>INDIGO - INtegrated Data Warehouse of MIcrobial GenOmes with Examples from the Red Sea Extremophiles.</title>
        <authorList>
            <person name="Alam I."/>
            <person name="Antunes A."/>
            <person name="Kamau A.A."/>
            <person name="Ba Alawi W."/>
            <person name="Kalkatawi M."/>
            <person name="Stingl U."/>
            <person name="Bajic V.B."/>
        </authorList>
    </citation>
    <scope>NUCLEOTIDE SEQUENCE [LARGE SCALE GENOMIC DNA]</scope>
    <source>
        <strain evidence="2 3">SSD-17B</strain>
    </source>
</reference>
<organism evidence="2 3">
    <name type="scientific">Haloplasma contractile SSD-17B</name>
    <dbReference type="NCBI Taxonomy" id="1033810"/>
    <lineage>
        <taxon>Bacteria</taxon>
        <taxon>Bacillati</taxon>
        <taxon>Mycoplasmatota</taxon>
        <taxon>Mollicutes</taxon>
        <taxon>Haloplasmatales</taxon>
        <taxon>Haloplasmataceae</taxon>
        <taxon>Haloplasma</taxon>
    </lineage>
</organism>
<dbReference type="Pfam" id="PF01527">
    <property type="entry name" value="HTH_Tnp_1"/>
    <property type="match status" value="1"/>
</dbReference>
<name>U2E7Q8_9MOLU</name>
<dbReference type="GO" id="GO:0006313">
    <property type="term" value="P:DNA transposition"/>
    <property type="evidence" value="ECO:0007669"/>
    <property type="project" value="InterPro"/>
</dbReference>
<gene>
    <name evidence="2" type="ORF">HLPCO_003054</name>
</gene>
<dbReference type="InParanoid" id="U2E7Q8"/>
<keyword evidence="3" id="KW-1185">Reference proteome</keyword>
<accession>U2E7Q8</accession>
<protein>
    <submittedName>
        <fullName evidence="2">Transposase protein</fullName>
    </submittedName>
</protein>
<evidence type="ECO:0000313" key="2">
    <source>
        <dbReference type="EMBL" id="ERJ10931.1"/>
    </source>
</evidence>
<evidence type="ECO:0000256" key="1">
    <source>
        <dbReference type="SAM" id="Coils"/>
    </source>
</evidence>
<dbReference type="GO" id="GO:0003677">
    <property type="term" value="F:DNA binding"/>
    <property type="evidence" value="ECO:0007669"/>
    <property type="project" value="InterPro"/>
</dbReference>